<protein>
    <recommendedName>
        <fullName evidence="3">Reverse transcriptase domain-containing protein</fullName>
    </recommendedName>
</protein>
<evidence type="ECO:0008006" key="3">
    <source>
        <dbReference type="Google" id="ProtNLM"/>
    </source>
</evidence>
<evidence type="ECO:0000313" key="1">
    <source>
        <dbReference type="EMBL" id="RDX94507.1"/>
    </source>
</evidence>
<gene>
    <name evidence="1" type="ORF">CR513_23106</name>
</gene>
<evidence type="ECO:0000313" key="2">
    <source>
        <dbReference type="Proteomes" id="UP000257109"/>
    </source>
</evidence>
<dbReference type="AlphaFoldDB" id="A0A371GVD0"/>
<dbReference type="InterPro" id="IPR053134">
    <property type="entry name" value="RNA-dir_DNA_polymerase"/>
</dbReference>
<dbReference type="Gene3D" id="3.10.10.10">
    <property type="entry name" value="HIV Type 1 Reverse Transcriptase, subunit A, domain 1"/>
    <property type="match status" value="1"/>
</dbReference>
<sequence length="123" mass="14374">MKLLAARIIYPISDSQWVNLVQVVPNKSKMTMMKNRHDQLRVYIDYRKLDQATCKEHFPLPFIDQVLERLAGKSHYCFLDGFSEYMQIHIALVDQHKATFTCPFGTFSYSRISFGLCNVVSMF</sequence>
<dbReference type="EMBL" id="QJKJ01004358">
    <property type="protein sequence ID" value="RDX94507.1"/>
    <property type="molecule type" value="Genomic_DNA"/>
</dbReference>
<comment type="caution">
    <text evidence="1">The sequence shown here is derived from an EMBL/GenBank/DDBJ whole genome shotgun (WGS) entry which is preliminary data.</text>
</comment>
<dbReference type="Proteomes" id="UP000257109">
    <property type="component" value="Unassembled WGS sequence"/>
</dbReference>
<dbReference type="Gene3D" id="3.30.70.270">
    <property type="match status" value="1"/>
</dbReference>
<dbReference type="PANTHER" id="PTHR24559:SF444">
    <property type="entry name" value="REVERSE TRANSCRIPTASE DOMAIN-CONTAINING PROTEIN"/>
    <property type="match status" value="1"/>
</dbReference>
<dbReference type="InterPro" id="IPR043128">
    <property type="entry name" value="Rev_trsase/Diguanyl_cyclase"/>
</dbReference>
<reference evidence="1" key="1">
    <citation type="submission" date="2018-05" db="EMBL/GenBank/DDBJ databases">
        <title>Draft genome of Mucuna pruriens seed.</title>
        <authorList>
            <person name="Nnadi N.E."/>
            <person name="Vos R."/>
            <person name="Hasami M.H."/>
            <person name="Devisetty U.K."/>
            <person name="Aguiy J.C."/>
        </authorList>
    </citation>
    <scope>NUCLEOTIDE SEQUENCE [LARGE SCALE GENOMIC DNA]</scope>
    <source>
        <strain evidence="1">JCA_2017</strain>
    </source>
</reference>
<dbReference type="OrthoDB" id="1738562at2759"/>
<dbReference type="PANTHER" id="PTHR24559">
    <property type="entry name" value="TRANSPOSON TY3-I GAG-POL POLYPROTEIN"/>
    <property type="match status" value="1"/>
</dbReference>
<dbReference type="SUPFAM" id="SSF56672">
    <property type="entry name" value="DNA/RNA polymerases"/>
    <property type="match status" value="1"/>
</dbReference>
<organism evidence="1 2">
    <name type="scientific">Mucuna pruriens</name>
    <name type="common">Velvet bean</name>
    <name type="synonym">Dolichos pruriens</name>
    <dbReference type="NCBI Taxonomy" id="157652"/>
    <lineage>
        <taxon>Eukaryota</taxon>
        <taxon>Viridiplantae</taxon>
        <taxon>Streptophyta</taxon>
        <taxon>Embryophyta</taxon>
        <taxon>Tracheophyta</taxon>
        <taxon>Spermatophyta</taxon>
        <taxon>Magnoliopsida</taxon>
        <taxon>eudicotyledons</taxon>
        <taxon>Gunneridae</taxon>
        <taxon>Pentapetalae</taxon>
        <taxon>rosids</taxon>
        <taxon>fabids</taxon>
        <taxon>Fabales</taxon>
        <taxon>Fabaceae</taxon>
        <taxon>Papilionoideae</taxon>
        <taxon>50 kb inversion clade</taxon>
        <taxon>NPAAA clade</taxon>
        <taxon>indigoferoid/millettioid clade</taxon>
        <taxon>Phaseoleae</taxon>
        <taxon>Mucuna</taxon>
    </lineage>
</organism>
<name>A0A371GVD0_MUCPR</name>
<dbReference type="CDD" id="cd01647">
    <property type="entry name" value="RT_LTR"/>
    <property type="match status" value="1"/>
</dbReference>
<proteinExistence type="predicted"/>
<dbReference type="InterPro" id="IPR043502">
    <property type="entry name" value="DNA/RNA_pol_sf"/>
</dbReference>
<feature type="non-terminal residue" evidence="1">
    <location>
        <position position="1"/>
    </location>
</feature>
<accession>A0A371GVD0</accession>
<keyword evidence="2" id="KW-1185">Reference proteome</keyword>